<dbReference type="PANTHER" id="PTHR12865">
    <property type="entry name" value="PHOSPHATIDYLINOSITOL 4-KINASE TYPE-II"/>
    <property type="match status" value="1"/>
</dbReference>
<comment type="subcellular location">
    <subcellularLocation>
        <location evidence="1">Cell membrane</location>
    </subcellularLocation>
    <subcellularLocation>
        <location evidence="9">Membrane</location>
        <topology evidence="9">Peripheral membrane protein</topology>
    </subcellularLocation>
</comment>
<dbReference type="PANTHER" id="PTHR12865:SF1">
    <property type="entry name" value="PHOSPHATIDYLINOSITOL 4-KINASE TYPE 2"/>
    <property type="match status" value="1"/>
</dbReference>
<dbReference type="InterPro" id="IPR000403">
    <property type="entry name" value="PI3/4_kinase_cat_dom"/>
</dbReference>
<keyword evidence="7 9" id="KW-0067">ATP-binding</keyword>
<evidence type="ECO:0000256" key="6">
    <source>
        <dbReference type="ARBA" id="ARBA00022777"/>
    </source>
</evidence>
<keyword evidence="4 9" id="KW-0808">Transferase</keyword>
<evidence type="ECO:0000256" key="5">
    <source>
        <dbReference type="ARBA" id="ARBA00022741"/>
    </source>
</evidence>
<evidence type="ECO:0000256" key="7">
    <source>
        <dbReference type="ARBA" id="ARBA00022840"/>
    </source>
</evidence>
<evidence type="ECO:0000256" key="3">
    <source>
        <dbReference type="ARBA" id="ARBA00022475"/>
    </source>
</evidence>
<evidence type="ECO:0000256" key="9">
    <source>
        <dbReference type="RuleBase" id="RU367084"/>
    </source>
</evidence>
<keyword evidence="12" id="KW-1185">Reference proteome</keyword>
<dbReference type="GO" id="GO:0007030">
    <property type="term" value="P:Golgi organization"/>
    <property type="evidence" value="ECO:0007669"/>
    <property type="project" value="TreeGrafter"/>
</dbReference>
<dbReference type="GO" id="GO:0004430">
    <property type="term" value="F:1-phosphatidylinositol 4-kinase activity"/>
    <property type="evidence" value="ECO:0007669"/>
    <property type="project" value="UniProtKB-UniRule"/>
</dbReference>
<comment type="similarity">
    <text evidence="2 9">Belongs to the PI3/PI4-kinase family. Type II PI4K subfamily.</text>
</comment>
<evidence type="ECO:0000256" key="2">
    <source>
        <dbReference type="ARBA" id="ARBA00008941"/>
    </source>
</evidence>
<keyword evidence="8 9" id="KW-0472">Membrane</keyword>
<dbReference type="GO" id="GO:0005768">
    <property type="term" value="C:endosome"/>
    <property type="evidence" value="ECO:0007669"/>
    <property type="project" value="TreeGrafter"/>
</dbReference>
<organism evidence="11 12">
    <name type="scientific">Paralvinella palmiformis</name>
    <dbReference type="NCBI Taxonomy" id="53620"/>
    <lineage>
        <taxon>Eukaryota</taxon>
        <taxon>Metazoa</taxon>
        <taxon>Spiralia</taxon>
        <taxon>Lophotrochozoa</taxon>
        <taxon>Annelida</taxon>
        <taxon>Polychaeta</taxon>
        <taxon>Sedentaria</taxon>
        <taxon>Canalipalpata</taxon>
        <taxon>Terebellida</taxon>
        <taxon>Terebelliformia</taxon>
        <taxon>Alvinellidae</taxon>
        <taxon>Paralvinella</taxon>
    </lineage>
</organism>
<evidence type="ECO:0000313" key="12">
    <source>
        <dbReference type="Proteomes" id="UP001208570"/>
    </source>
</evidence>
<gene>
    <name evidence="11" type="ORF">LSH36_678g02026</name>
</gene>
<comment type="caution">
    <text evidence="11">The sequence shown here is derived from an EMBL/GenBank/DDBJ whole genome shotgun (WGS) entry which is preliminary data.</text>
</comment>
<feature type="domain" description="PI3K/PI4K catalytic" evidence="10">
    <location>
        <begin position="83"/>
        <end position="427"/>
    </location>
</feature>
<sequence length="459" mass="52645">MDTSMGSTSDETPAKVDYEELQDSGSVPDILMIPMDATYQADTDFAAIFQEANKAVDAGILPTLNAAGSSGSYFVKNLEKVWVSDVRKVFLMGQCQKLVSDRVCDVRNHQKLKSPLKTIGVFKPKDEEPYGNLNPKWTKWMHKLCCPCCFGRSCLVPNQGYLSEAGASVVDQKLQLNIVPKTKVVKLASETFNYSPIDRAKSRTKKNVAERFPDIGRKFHRLGLPPKTGSFQLFVNGFKDADYWLRRFEVEPLPESTRKHFQLQFERLVVLDYIIRNTDRGNDNWLIKYDKPDLEPQPENNEGEDWSIVRNPEISIAAIDNGLAFPFKHPDEWRAYPYHWAWLPQAKLPFSQEIKDLVLPQLSDMNFVQDLCDELYELFKTDKGFDRRTFDKQMSVMRGQILNLTQALKDGKAPVQLAQMTVVMVKRSQKTYGRNRQQSVSSDTYTQQFGKRAPFFSWC</sequence>
<dbReference type="Proteomes" id="UP001208570">
    <property type="component" value="Unassembled WGS sequence"/>
</dbReference>
<dbReference type="InterPro" id="IPR039756">
    <property type="entry name" value="Lsb6/PI4K2"/>
</dbReference>
<dbReference type="GO" id="GO:0007032">
    <property type="term" value="P:endosome organization"/>
    <property type="evidence" value="ECO:0007669"/>
    <property type="project" value="TreeGrafter"/>
</dbReference>
<evidence type="ECO:0000259" key="10">
    <source>
        <dbReference type="PROSITE" id="PS50290"/>
    </source>
</evidence>
<keyword evidence="6 9" id="KW-0418">Kinase</keyword>
<evidence type="ECO:0000256" key="1">
    <source>
        <dbReference type="ARBA" id="ARBA00004236"/>
    </source>
</evidence>
<dbReference type="GO" id="GO:0005765">
    <property type="term" value="C:lysosomal membrane"/>
    <property type="evidence" value="ECO:0007669"/>
    <property type="project" value="TreeGrafter"/>
</dbReference>
<evidence type="ECO:0000313" key="11">
    <source>
        <dbReference type="EMBL" id="KAK2145487.1"/>
    </source>
</evidence>
<dbReference type="PROSITE" id="PS50290">
    <property type="entry name" value="PI3_4_KINASE_3"/>
    <property type="match status" value="1"/>
</dbReference>
<accession>A0AAD9J3J8</accession>
<dbReference type="Pfam" id="PF00454">
    <property type="entry name" value="PI3_PI4_kinase"/>
    <property type="match status" value="1"/>
</dbReference>
<dbReference type="GO" id="GO:0005886">
    <property type="term" value="C:plasma membrane"/>
    <property type="evidence" value="ECO:0007669"/>
    <property type="project" value="UniProtKB-SubCell"/>
</dbReference>
<dbReference type="GO" id="GO:0005802">
    <property type="term" value="C:trans-Golgi network"/>
    <property type="evidence" value="ECO:0007669"/>
    <property type="project" value="TreeGrafter"/>
</dbReference>
<evidence type="ECO:0000256" key="8">
    <source>
        <dbReference type="ARBA" id="ARBA00023136"/>
    </source>
</evidence>
<dbReference type="EMBL" id="JAODUP010000678">
    <property type="protein sequence ID" value="KAK2145487.1"/>
    <property type="molecule type" value="Genomic_DNA"/>
</dbReference>
<evidence type="ECO:0000256" key="4">
    <source>
        <dbReference type="ARBA" id="ARBA00022679"/>
    </source>
</evidence>
<name>A0AAD9J3J8_9ANNE</name>
<dbReference type="EC" id="2.7.1.67" evidence="9"/>
<proteinExistence type="inferred from homology"/>
<dbReference type="GO" id="GO:0005524">
    <property type="term" value="F:ATP binding"/>
    <property type="evidence" value="ECO:0007669"/>
    <property type="project" value="UniProtKB-UniRule"/>
</dbReference>
<protein>
    <recommendedName>
        <fullName evidence="9">Phosphatidylinositol 4-kinase type 2</fullName>
        <ecNumber evidence="9">2.7.1.67</ecNumber>
    </recommendedName>
</protein>
<reference evidence="11" key="1">
    <citation type="journal article" date="2023" name="Mol. Biol. Evol.">
        <title>Third-Generation Sequencing Reveals the Adaptive Role of the Epigenome in Three Deep-Sea Polychaetes.</title>
        <authorList>
            <person name="Perez M."/>
            <person name="Aroh O."/>
            <person name="Sun Y."/>
            <person name="Lan Y."/>
            <person name="Juniper S.K."/>
            <person name="Young C.R."/>
            <person name="Angers B."/>
            <person name="Qian P.Y."/>
        </authorList>
    </citation>
    <scope>NUCLEOTIDE SEQUENCE</scope>
    <source>
        <strain evidence="11">P08H-3</strain>
    </source>
</reference>
<keyword evidence="5 9" id="KW-0547">Nucleotide-binding</keyword>
<dbReference type="GO" id="GO:0046854">
    <property type="term" value="P:phosphatidylinositol phosphate biosynthetic process"/>
    <property type="evidence" value="ECO:0007669"/>
    <property type="project" value="UniProtKB-UniRule"/>
</dbReference>
<keyword evidence="3" id="KW-1003">Cell membrane</keyword>
<dbReference type="AlphaFoldDB" id="A0AAD9J3J8"/>
<comment type="catalytic activity">
    <reaction evidence="9">
        <text>a 1,2-diacyl-sn-glycero-3-phospho-(1D-myo-inositol) + ATP = a 1,2-diacyl-sn-glycero-3-phospho-(1D-myo-inositol 4-phosphate) + ADP + H(+)</text>
        <dbReference type="Rhea" id="RHEA:19877"/>
        <dbReference type="ChEBI" id="CHEBI:15378"/>
        <dbReference type="ChEBI" id="CHEBI:30616"/>
        <dbReference type="ChEBI" id="CHEBI:57880"/>
        <dbReference type="ChEBI" id="CHEBI:58178"/>
        <dbReference type="ChEBI" id="CHEBI:456216"/>
        <dbReference type="EC" id="2.7.1.67"/>
    </reaction>
</comment>